<dbReference type="Proteomes" id="UP001431010">
    <property type="component" value="Chromosome"/>
</dbReference>
<evidence type="ECO:0000313" key="3">
    <source>
        <dbReference type="Proteomes" id="UP001431010"/>
    </source>
</evidence>
<protein>
    <submittedName>
        <fullName evidence="2">Uncharacterized protein</fullName>
    </submittedName>
</protein>
<keyword evidence="3" id="KW-1185">Reference proteome</keyword>
<accession>A0ABY3R3G9</accession>
<dbReference type="RefSeq" id="WP_231317631.1">
    <property type="nucleotide sequence ID" value="NZ_CP088156.1"/>
</dbReference>
<feature type="transmembrane region" description="Helical" evidence="1">
    <location>
        <begin position="12"/>
        <end position="30"/>
    </location>
</feature>
<keyword evidence="1" id="KW-0472">Membrane</keyword>
<reference evidence="2" key="1">
    <citation type="journal article" date="2024" name="Antonie Van Leeuwenhoek">
        <title>Bradyrhizobium ontarionense sp. nov., a novel bacterial symbiont isolated from Aeschynomene indica (Indian jointvetch), harbours photosynthesis, nitrogen fixation and nitrous oxide (N2O) reductase genes.</title>
        <authorList>
            <person name="Bromfield E.S.P."/>
            <person name="Cloutier S."/>
        </authorList>
    </citation>
    <scope>NUCLEOTIDE SEQUENCE</scope>
    <source>
        <strain evidence="2">A19</strain>
    </source>
</reference>
<gene>
    <name evidence="2" type="ORF">LQG66_21240</name>
</gene>
<evidence type="ECO:0000256" key="1">
    <source>
        <dbReference type="SAM" id="Phobius"/>
    </source>
</evidence>
<name>A0ABY3R3G9_9BRAD</name>
<evidence type="ECO:0000313" key="2">
    <source>
        <dbReference type="EMBL" id="UFZ01838.1"/>
    </source>
</evidence>
<sequence length="250" mass="27156">MTASGLVRAGPISLAGVLLVWTAIALPAFWRSADAERIAAQIVGGRSFQLDAVRQALVEEGGQTSAGRCQPAARRAAAILRLYLFEDAASAPRRDEADRSLAELRTGLRSALRCIPTDAYLWLVLFSMESRSGIRPEHLDYLGMSYANAPNEGWIALKRNPVALGSFTMLNDDLARLAVNEFAQIVQNGLYDDAAAIYAAVGPEARIAVLVRLIEVPLSHRERLSRALDAVLPGVPIPGVDRSDDQPWKR</sequence>
<keyword evidence="1" id="KW-1133">Transmembrane helix</keyword>
<organism evidence="2 3">
    <name type="scientific">Bradyrhizobium ontarionense</name>
    <dbReference type="NCBI Taxonomy" id="2898149"/>
    <lineage>
        <taxon>Bacteria</taxon>
        <taxon>Pseudomonadati</taxon>
        <taxon>Pseudomonadota</taxon>
        <taxon>Alphaproteobacteria</taxon>
        <taxon>Hyphomicrobiales</taxon>
        <taxon>Nitrobacteraceae</taxon>
        <taxon>Bradyrhizobium</taxon>
    </lineage>
</organism>
<keyword evidence="1" id="KW-0812">Transmembrane</keyword>
<proteinExistence type="predicted"/>
<dbReference type="EMBL" id="CP088156">
    <property type="protein sequence ID" value="UFZ01838.1"/>
    <property type="molecule type" value="Genomic_DNA"/>
</dbReference>